<gene>
    <name evidence="2" type="ORF">WR25_09814</name>
</gene>
<evidence type="ECO:0000256" key="1">
    <source>
        <dbReference type="SAM" id="MobiDB-lite"/>
    </source>
</evidence>
<feature type="region of interest" description="Disordered" evidence="1">
    <location>
        <begin position="1"/>
        <end position="22"/>
    </location>
</feature>
<reference evidence="2 3" key="1">
    <citation type="journal article" date="2017" name="Curr. Biol.">
        <title>Genome architecture and evolution of a unichromosomal asexual nematode.</title>
        <authorList>
            <person name="Fradin H."/>
            <person name="Zegar C."/>
            <person name="Gutwein M."/>
            <person name="Lucas J."/>
            <person name="Kovtun M."/>
            <person name="Corcoran D."/>
            <person name="Baugh L.R."/>
            <person name="Kiontke K."/>
            <person name="Gunsalus K."/>
            <person name="Fitch D.H."/>
            <person name="Piano F."/>
        </authorList>
    </citation>
    <scope>NUCLEOTIDE SEQUENCE [LARGE SCALE GENOMIC DNA]</scope>
    <source>
        <strain evidence="2">PF1309</strain>
    </source>
</reference>
<organism evidence="2 3">
    <name type="scientific">Diploscapter pachys</name>
    <dbReference type="NCBI Taxonomy" id="2018661"/>
    <lineage>
        <taxon>Eukaryota</taxon>
        <taxon>Metazoa</taxon>
        <taxon>Ecdysozoa</taxon>
        <taxon>Nematoda</taxon>
        <taxon>Chromadorea</taxon>
        <taxon>Rhabditida</taxon>
        <taxon>Rhabditina</taxon>
        <taxon>Rhabditomorpha</taxon>
        <taxon>Rhabditoidea</taxon>
        <taxon>Rhabditidae</taxon>
        <taxon>Diploscapter</taxon>
    </lineage>
</organism>
<dbReference type="Proteomes" id="UP000218231">
    <property type="component" value="Unassembled WGS sequence"/>
</dbReference>
<comment type="caution">
    <text evidence="2">The sequence shown here is derived from an EMBL/GenBank/DDBJ whole genome shotgun (WGS) entry which is preliminary data.</text>
</comment>
<evidence type="ECO:0000313" key="2">
    <source>
        <dbReference type="EMBL" id="PAV90378.1"/>
    </source>
</evidence>
<evidence type="ECO:0000313" key="3">
    <source>
        <dbReference type="Proteomes" id="UP000218231"/>
    </source>
</evidence>
<name>A0A2A2LW53_9BILA</name>
<protein>
    <submittedName>
        <fullName evidence="2">Uncharacterized protein</fullName>
    </submittedName>
</protein>
<proteinExistence type="predicted"/>
<dbReference type="EMBL" id="LIAE01006378">
    <property type="protein sequence ID" value="PAV90378.1"/>
    <property type="molecule type" value="Genomic_DNA"/>
</dbReference>
<keyword evidence="3" id="KW-1185">Reference proteome</keyword>
<accession>A0A2A2LW53</accession>
<dbReference type="AlphaFoldDB" id="A0A2A2LW53"/>
<sequence length="211" mass="24183">MEISKVGGDRRYRTAIPPTPSAYPHLLKERRGNPKILKKNEAIFKKRDEYSSKAKHLQRHWNRIRAHNWNSHGEITFQKDDDNEEQMKVLLDTLASCLQVTPAIAVKLVQFFAAAQSRYQEWDVLIHVMKETKFLEALNTAYSDCKSTGTDADEVAEFLDKLGQTLDNITDIFSDSSELKTVFGVKRESIPSVLLNCMNPIELWINTPSLM</sequence>